<proteinExistence type="predicted"/>
<accession>A0A3B1BPX1</accession>
<reference evidence="1" key="1">
    <citation type="submission" date="2018-06" db="EMBL/GenBank/DDBJ databases">
        <authorList>
            <person name="Zhirakovskaya E."/>
        </authorList>
    </citation>
    <scope>NUCLEOTIDE SEQUENCE</scope>
</reference>
<dbReference type="AlphaFoldDB" id="A0A3B1BPX1"/>
<dbReference type="EMBL" id="UOFZ01000058">
    <property type="protein sequence ID" value="VAX12670.1"/>
    <property type="molecule type" value="Genomic_DNA"/>
</dbReference>
<name>A0A3B1BPX1_9ZZZZ</name>
<organism evidence="1">
    <name type="scientific">hydrothermal vent metagenome</name>
    <dbReference type="NCBI Taxonomy" id="652676"/>
    <lineage>
        <taxon>unclassified sequences</taxon>
        <taxon>metagenomes</taxon>
        <taxon>ecological metagenomes</taxon>
    </lineage>
</organism>
<protein>
    <submittedName>
        <fullName evidence="1">Uncharacterized protein</fullName>
    </submittedName>
</protein>
<sequence length="137" mass="15728">MKYMSNKITASIIFCFKGKRYSPSLDLDLDRYMQSSGQIPNLYPLIARASNVDLYSYEYEIMQAEPIKFSKPQGMVAEHVIGNTLDIKAFESAWLEHKILQQLQEITANSMAINNLQQHPELMEALLQAYHLGKNQN</sequence>
<gene>
    <name evidence="1" type="ORF">MNBD_GAMMA24-208</name>
</gene>
<evidence type="ECO:0000313" key="1">
    <source>
        <dbReference type="EMBL" id="VAX12670.1"/>
    </source>
</evidence>